<gene>
    <name evidence="1" type="ORF">MANES_11G042900v8</name>
</gene>
<proteinExistence type="predicted"/>
<reference evidence="2" key="1">
    <citation type="journal article" date="2016" name="Nat. Biotechnol.">
        <title>Sequencing wild and cultivated cassava and related species reveals extensive interspecific hybridization and genetic diversity.</title>
        <authorList>
            <person name="Bredeson J.V."/>
            <person name="Lyons J.B."/>
            <person name="Prochnik S.E."/>
            <person name="Wu G.A."/>
            <person name="Ha C.M."/>
            <person name="Edsinger-Gonzales E."/>
            <person name="Grimwood J."/>
            <person name="Schmutz J."/>
            <person name="Rabbi I.Y."/>
            <person name="Egesi C."/>
            <person name="Nauluvula P."/>
            <person name="Lebot V."/>
            <person name="Ndunguru J."/>
            <person name="Mkamilo G."/>
            <person name="Bart R.S."/>
            <person name="Setter T.L."/>
            <person name="Gleadow R.M."/>
            <person name="Kulakow P."/>
            <person name="Ferguson M.E."/>
            <person name="Rounsley S."/>
            <person name="Rokhsar D.S."/>
        </authorList>
    </citation>
    <scope>NUCLEOTIDE SEQUENCE [LARGE SCALE GENOMIC DNA]</scope>
    <source>
        <strain evidence="2">cv. AM560-2</strain>
    </source>
</reference>
<evidence type="ECO:0000313" key="2">
    <source>
        <dbReference type="Proteomes" id="UP000091857"/>
    </source>
</evidence>
<sequence>MATPHSPRPFGPRRYTYEELAEAAHHFSNRFLLGEGGFGQVYEGSLNGETFAIKKLRIVPDQETKEELEREIRFISHVSHLNLVKLVGYCMEGANGLLVLEYFPNRSLKVNLHERDVLDWPKRMKIAIGTARGLEYLHEYCKPKIIHQDIKPDNILIDSNFEPKIADFGLALRFPDSVSHISRSIMGTEVYADPEDCKRVSDKSDVYSFGIVLLELITGRKSKYQDIDIVKWAKNRIKEALEDEYKGFVDSKLQMYDKEQMKRMINCAAICVYNRPQFRPSIKKIVLALEGHMPLKNLWDGNNDDELPRIKEISSSGTERFQRIFTYEQLTAVTEGFSGKNLLVKGKQYQVYKGYLNGEAVTVKKFTYSPEKKEEMFEHIKSISSSVHHNNLVNMLGFCHEGPHRLLVYEFVSEDKSLGSHLHGNVKPALDWPTRMEVALRIARGMIDLHELYKPLNIFEQYKDEDIFLDRNFQPKFTEYGRGGFVSGTFGYCSTLKYAKVDVYFFGEILMELITGEPSSDHDGVKIAEWAQPVIGMSLFRKDYSFIDEKLKEKLNENELIRMSRCALACVHCYPDHRPQMSQVVEVLAGNALPDTLK</sequence>
<protein>
    <submittedName>
        <fullName evidence="1">Uncharacterized protein</fullName>
    </submittedName>
</protein>
<name>A0ACB7GU54_MANES</name>
<accession>A0ACB7GU54</accession>
<dbReference type="EMBL" id="CM004397">
    <property type="protein sequence ID" value="KAG8643506.1"/>
    <property type="molecule type" value="Genomic_DNA"/>
</dbReference>
<dbReference type="Proteomes" id="UP000091857">
    <property type="component" value="Chromosome 11"/>
</dbReference>
<evidence type="ECO:0000313" key="1">
    <source>
        <dbReference type="EMBL" id="KAG8643506.1"/>
    </source>
</evidence>
<keyword evidence="2" id="KW-1185">Reference proteome</keyword>
<comment type="caution">
    <text evidence="1">The sequence shown here is derived from an EMBL/GenBank/DDBJ whole genome shotgun (WGS) entry which is preliminary data.</text>
</comment>
<organism evidence="1 2">
    <name type="scientific">Manihot esculenta</name>
    <name type="common">Cassava</name>
    <name type="synonym">Jatropha manihot</name>
    <dbReference type="NCBI Taxonomy" id="3983"/>
    <lineage>
        <taxon>Eukaryota</taxon>
        <taxon>Viridiplantae</taxon>
        <taxon>Streptophyta</taxon>
        <taxon>Embryophyta</taxon>
        <taxon>Tracheophyta</taxon>
        <taxon>Spermatophyta</taxon>
        <taxon>Magnoliopsida</taxon>
        <taxon>eudicotyledons</taxon>
        <taxon>Gunneridae</taxon>
        <taxon>Pentapetalae</taxon>
        <taxon>rosids</taxon>
        <taxon>fabids</taxon>
        <taxon>Malpighiales</taxon>
        <taxon>Euphorbiaceae</taxon>
        <taxon>Crotonoideae</taxon>
        <taxon>Manihoteae</taxon>
        <taxon>Manihot</taxon>
    </lineage>
</organism>